<keyword evidence="5 11" id="KW-0378">Hydrolase</keyword>
<comment type="caution">
    <text evidence="14">The sequence shown here is derived from an EMBL/GenBank/DDBJ whole genome shotgun (WGS) entry which is preliminary data.</text>
</comment>
<evidence type="ECO:0000256" key="3">
    <source>
        <dbReference type="ARBA" id="ARBA00009381"/>
    </source>
</evidence>
<dbReference type="PANTHER" id="PTHR43199">
    <property type="entry name" value="GLUTATHIONE HYDROLASE"/>
    <property type="match status" value="1"/>
</dbReference>
<dbReference type="OrthoDB" id="9781342at2"/>
<evidence type="ECO:0000256" key="10">
    <source>
        <dbReference type="PIRSR" id="PIRSR600101-2"/>
    </source>
</evidence>
<dbReference type="SUPFAM" id="SSF56235">
    <property type="entry name" value="N-terminal nucleophile aminohydrolases (Ntn hydrolases)"/>
    <property type="match status" value="1"/>
</dbReference>
<dbReference type="RefSeq" id="WP_129002987.1">
    <property type="nucleotide sequence ID" value="NZ_SDHZ01000001.1"/>
</dbReference>
<dbReference type="EC" id="2.3.2.2" evidence="11"/>
<dbReference type="PRINTS" id="PR01210">
    <property type="entry name" value="GGTRANSPTASE"/>
</dbReference>
<comment type="subunit">
    <text evidence="11">This enzyme consists of two polypeptide chains, which are synthesized in precursor form from a single polypeptide.</text>
</comment>
<evidence type="ECO:0000256" key="7">
    <source>
        <dbReference type="ARBA" id="ARBA00023315"/>
    </source>
</evidence>
<dbReference type="AlphaFoldDB" id="A0A4Q1DCP0"/>
<evidence type="ECO:0000256" key="5">
    <source>
        <dbReference type="ARBA" id="ARBA00022801"/>
    </source>
</evidence>
<sequence>MRYLYTVVLLLACCIANCYGQTNAYNYKSVKQIRVKNGAVVSAHPLASAAGAEILKKGGNAVDAAIATQLALAVVYPNAGNLGGGGFMVLHSSKGEQVTYDYREMAPGRASRDMFIDTAGNADTSLSQSGHLASGVPGTVAGLFLSHKEHGRLPMAALIDPAIKLAEKGFVITGKEAAGLNALRDDFLKFNRVKPAFVKDGSWKAGDTLFQPHLAHTLQLIKEKGAAGFYEGETAQKIVDEMQHGKGIITLDDLKQYKAIKRSPVTFDYKGYKIVTMPLPSSGGIMLQQMLGILERYPLDKYGFDSPEAMQLMIEVERRVYADRAAFMGDPGFVKVPVTALTSPAYLAQRMSDYKPGKASESKNIHHGSPQQEHEETTHLSVVDNQGNAVAVTTTLNGSYGSRVVVGNAGFILNNEMDDFSAKPGVPNMYGLLGSEANAIAPYKRMLSSMTPTIVLHNGLPYLVAGTPGGSTIITSVLQTLVNVIDFGLSIHDAVNLPKFHHQWQPDLVYVEKGFSAETLYKLRGMGYHIYNRNGIGRTEVIRIKDGIIEAVADGRGEDSAAGY</sequence>
<keyword evidence="7 11" id="KW-0012">Acyltransferase</keyword>
<feature type="signal peptide" evidence="13">
    <location>
        <begin position="1"/>
        <end position="24"/>
    </location>
</feature>
<dbReference type="PROSITE" id="PS00462">
    <property type="entry name" value="G_GLU_TRANSPEPTIDASE"/>
    <property type="match status" value="1"/>
</dbReference>
<evidence type="ECO:0000256" key="4">
    <source>
        <dbReference type="ARBA" id="ARBA00022679"/>
    </source>
</evidence>
<evidence type="ECO:0000256" key="11">
    <source>
        <dbReference type="RuleBase" id="RU368036"/>
    </source>
</evidence>
<proteinExistence type="inferred from homology"/>
<reference evidence="14 15" key="1">
    <citation type="submission" date="2019-01" db="EMBL/GenBank/DDBJ databases">
        <title>Filimonas sp. strain TTM-71.</title>
        <authorList>
            <person name="Chen W.-M."/>
        </authorList>
    </citation>
    <scope>NUCLEOTIDE SEQUENCE [LARGE SCALE GENOMIC DNA]</scope>
    <source>
        <strain evidence="14 15">TTM-71</strain>
    </source>
</reference>
<comment type="similarity">
    <text evidence="3 11">Belongs to the gamma-glutamyltransferase family.</text>
</comment>
<keyword evidence="11" id="KW-0317">Glutathione biosynthesis</keyword>
<dbReference type="InterPro" id="IPR000101">
    <property type="entry name" value="GGT_peptidase"/>
</dbReference>
<comment type="PTM">
    <text evidence="11">Cleaved by autocatalysis into a large and a small subunit.</text>
</comment>
<feature type="binding site" evidence="10">
    <location>
        <begin position="448"/>
        <end position="449"/>
    </location>
    <ligand>
        <name>L-glutamate</name>
        <dbReference type="ChEBI" id="CHEBI:29985"/>
    </ligand>
</feature>
<dbReference type="UniPathway" id="UPA00204"/>
<dbReference type="InterPro" id="IPR055262">
    <property type="entry name" value="GGT_CS"/>
</dbReference>
<dbReference type="NCBIfam" id="TIGR00066">
    <property type="entry name" value="g_glut_trans"/>
    <property type="match status" value="1"/>
</dbReference>
<evidence type="ECO:0000313" key="15">
    <source>
        <dbReference type="Proteomes" id="UP000290545"/>
    </source>
</evidence>
<dbReference type="Proteomes" id="UP000290545">
    <property type="component" value="Unassembled WGS sequence"/>
</dbReference>
<gene>
    <name evidence="14" type="primary">ggt</name>
    <name evidence="14" type="ORF">ESB13_10780</name>
</gene>
<dbReference type="InterPro" id="IPR043137">
    <property type="entry name" value="GGT_ssub_C"/>
</dbReference>
<evidence type="ECO:0000256" key="6">
    <source>
        <dbReference type="ARBA" id="ARBA00023145"/>
    </source>
</evidence>
<dbReference type="GO" id="GO:0036374">
    <property type="term" value="F:glutathione hydrolase activity"/>
    <property type="evidence" value="ECO:0007669"/>
    <property type="project" value="UniProtKB-UniRule"/>
</dbReference>
<comment type="catalytic activity">
    <reaction evidence="2 11">
        <text>glutathione + H2O = L-cysteinylglycine + L-glutamate</text>
        <dbReference type="Rhea" id="RHEA:28807"/>
        <dbReference type="ChEBI" id="CHEBI:15377"/>
        <dbReference type="ChEBI" id="CHEBI:29985"/>
        <dbReference type="ChEBI" id="CHEBI:57925"/>
        <dbReference type="ChEBI" id="CHEBI:61694"/>
        <dbReference type="EC" id="3.4.19.13"/>
    </reaction>
</comment>
<dbReference type="InterPro" id="IPR051792">
    <property type="entry name" value="GGT_bact"/>
</dbReference>
<protein>
    <recommendedName>
        <fullName evidence="11">Glutathione hydrolase proenzyme</fullName>
        <ecNumber evidence="11">2.3.2.2</ecNumber>
        <ecNumber evidence="11">3.4.19.13</ecNumber>
    </recommendedName>
    <component>
        <recommendedName>
            <fullName evidence="11">Glutathione hydrolase large chain</fullName>
        </recommendedName>
    </component>
    <component>
        <recommendedName>
            <fullName evidence="11">Glutathione hydrolase small chain</fullName>
        </recommendedName>
    </component>
</protein>
<dbReference type="GO" id="GO:0006750">
    <property type="term" value="P:glutathione biosynthetic process"/>
    <property type="evidence" value="ECO:0007669"/>
    <property type="project" value="UniProtKB-KW"/>
</dbReference>
<feature type="active site" description="Nucleophile" evidence="9">
    <location>
        <position position="377"/>
    </location>
</feature>
<evidence type="ECO:0000256" key="1">
    <source>
        <dbReference type="ARBA" id="ARBA00001049"/>
    </source>
</evidence>
<name>A0A4Q1DCP0_9BACT</name>
<keyword evidence="4 11" id="KW-0808">Transferase</keyword>
<feature type="binding site" evidence="10">
    <location>
        <position position="470"/>
    </location>
    <ligand>
        <name>L-glutamate</name>
        <dbReference type="ChEBI" id="CHEBI:29985"/>
    </ligand>
</feature>
<evidence type="ECO:0000256" key="9">
    <source>
        <dbReference type="PIRSR" id="PIRSR600101-1"/>
    </source>
</evidence>
<comment type="catalytic activity">
    <reaction evidence="8 11">
        <text>an N-terminal (5-L-glutamyl)-[peptide] + an alpha-amino acid = 5-L-glutamyl amino acid + an N-terminal L-alpha-aminoacyl-[peptide]</text>
        <dbReference type="Rhea" id="RHEA:23904"/>
        <dbReference type="Rhea" id="RHEA-COMP:9780"/>
        <dbReference type="Rhea" id="RHEA-COMP:9795"/>
        <dbReference type="ChEBI" id="CHEBI:77644"/>
        <dbReference type="ChEBI" id="CHEBI:78597"/>
        <dbReference type="ChEBI" id="CHEBI:78599"/>
        <dbReference type="ChEBI" id="CHEBI:78608"/>
        <dbReference type="EC" id="2.3.2.2"/>
    </reaction>
</comment>
<feature type="chain" id="PRO_5020736064" description="Glutathione hydrolase proenzyme" evidence="13">
    <location>
        <begin position="25"/>
        <end position="564"/>
    </location>
</feature>
<evidence type="ECO:0000256" key="8">
    <source>
        <dbReference type="ARBA" id="ARBA00047417"/>
    </source>
</evidence>
<comment type="catalytic activity">
    <reaction evidence="1 11">
        <text>an S-substituted glutathione + H2O = an S-substituted L-cysteinylglycine + L-glutamate</text>
        <dbReference type="Rhea" id="RHEA:59468"/>
        <dbReference type="ChEBI" id="CHEBI:15377"/>
        <dbReference type="ChEBI" id="CHEBI:29985"/>
        <dbReference type="ChEBI" id="CHEBI:90779"/>
        <dbReference type="ChEBI" id="CHEBI:143103"/>
        <dbReference type="EC" id="3.4.19.13"/>
    </reaction>
</comment>
<dbReference type="PANTHER" id="PTHR43199:SF1">
    <property type="entry name" value="GLUTATHIONE HYDROLASE PROENZYME"/>
    <property type="match status" value="1"/>
</dbReference>
<keyword evidence="6 11" id="KW-0865">Zymogen</keyword>
<evidence type="ECO:0000256" key="2">
    <source>
        <dbReference type="ARBA" id="ARBA00001089"/>
    </source>
</evidence>
<evidence type="ECO:0000256" key="12">
    <source>
        <dbReference type="SAM" id="MobiDB-lite"/>
    </source>
</evidence>
<dbReference type="InterPro" id="IPR043138">
    <property type="entry name" value="GGT_lsub"/>
</dbReference>
<dbReference type="GO" id="GO:0006751">
    <property type="term" value="P:glutathione catabolic process"/>
    <property type="evidence" value="ECO:0007669"/>
    <property type="project" value="UniProtKB-UniRule"/>
</dbReference>
<keyword evidence="15" id="KW-1185">Reference proteome</keyword>
<dbReference type="EC" id="3.4.19.13" evidence="11"/>
<dbReference type="Pfam" id="PF01019">
    <property type="entry name" value="G_glu_transpept"/>
    <property type="match status" value="1"/>
</dbReference>
<comment type="pathway">
    <text evidence="11">Sulfur metabolism; glutathione metabolism.</text>
</comment>
<keyword evidence="13" id="KW-0732">Signal</keyword>
<feature type="region of interest" description="Disordered" evidence="12">
    <location>
        <begin position="357"/>
        <end position="379"/>
    </location>
</feature>
<dbReference type="Gene3D" id="1.10.246.130">
    <property type="match status" value="1"/>
</dbReference>
<feature type="binding site" evidence="10">
    <location>
        <position position="103"/>
    </location>
    <ligand>
        <name>L-glutamate</name>
        <dbReference type="ChEBI" id="CHEBI:29985"/>
    </ligand>
</feature>
<dbReference type="InterPro" id="IPR029055">
    <property type="entry name" value="Ntn_hydrolases_N"/>
</dbReference>
<feature type="binding site" evidence="10">
    <location>
        <begin position="395"/>
        <end position="397"/>
    </location>
    <ligand>
        <name>L-glutamate</name>
        <dbReference type="ChEBI" id="CHEBI:29985"/>
    </ligand>
</feature>
<dbReference type="Gene3D" id="3.60.20.40">
    <property type="match status" value="1"/>
</dbReference>
<feature type="binding site" evidence="10">
    <location>
        <position position="419"/>
    </location>
    <ligand>
        <name>L-glutamate</name>
        <dbReference type="ChEBI" id="CHEBI:29985"/>
    </ligand>
</feature>
<accession>A0A4Q1DCP0</accession>
<evidence type="ECO:0000256" key="13">
    <source>
        <dbReference type="SAM" id="SignalP"/>
    </source>
</evidence>
<dbReference type="GO" id="GO:0103068">
    <property type="term" value="F:leukotriene C4 gamma-glutamyl transferase activity"/>
    <property type="evidence" value="ECO:0007669"/>
    <property type="project" value="UniProtKB-EC"/>
</dbReference>
<dbReference type="EMBL" id="SDHZ01000001">
    <property type="protein sequence ID" value="RXK87237.1"/>
    <property type="molecule type" value="Genomic_DNA"/>
</dbReference>
<evidence type="ECO:0000313" key="14">
    <source>
        <dbReference type="EMBL" id="RXK87237.1"/>
    </source>
</evidence>
<organism evidence="14 15">
    <name type="scientific">Filimonas effusa</name>
    <dbReference type="NCBI Taxonomy" id="2508721"/>
    <lineage>
        <taxon>Bacteria</taxon>
        <taxon>Pseudomonadati</taxon>
        <taxon>Bacteroidota</taxon>
        <taxon>Chitinophagia</taxon>
        <taxon>Chitinophagales</taxon>
        <taxon>Chitinophagaceae</taxon>
        <taxon>Filimonas</taxon>
    </lineage>
</organism>